<dbReference type="GO" id="GO:0000271">
    <property type="term" value="P:polysaccharide biosynthetic process"/>
    <property type="evidence" value="ECO:0007669"/>
    <property type="project" value="TreeGrafter"/>
</dbReference>
<evidence type="ECO:0000313" key="4">
    <source>
        <dbReference type="Proteomes" id="UP000198908"/>
    </source>
</evidence>
<keyword evidence="1" id="KW-0812">Transmembrane</keyword>
<keyword evidence="4" id="KW-1185">Reference proteome</keyword>
<dbReference type="RefSeq" id="WP_091996144.1">
    <property type="nucleotide sequence ID" value="NZ_FMYQ01000005.1"/>
</dbReference>
<keyword evidence="3" id="KW-0378">Hydrolase</keyword>
<feature type="transmembrane region" description="Helical" evidence="1">
    <location>
        <begin position="207"/>
        <end position="234"/>
    </location>
</feature>
<dbReference type="GO" id="GO:0016747">
    <property type="term" value="F:acyltransferase activity, transferring groups other than amino-acyl groups"/>
    <property type="evidence" value="ECO:0007669"/>
    <property type="project" value="InterPro"/>
</dbReference>
<dbReference type="InterPro" id="IPR002656">
    <property type="entry name" value="Acyl_transf_3_dom"/>
</dbReference>
<feature type="transmembrane region" description="Helical" evidence="1">
    <location>
        <begin position="332"/>
        <end position="352"/>
    </location>
</feature>
<keyword evidence="1" id="KW-1133">Transmembrane helix</keyword>
<proteinExistence type="predicted"/>
<protein>
    <submittedName>
        <fullName evidence="3">Peptidoglycan/LPS O-acetylase OafA/YrhL, contains acyltransferase and SGNH-hydrolase domains</fullName>
    </submittedName>
</protein>
<dbReference type="GO" id="GO:0016020">
    <property type="term" value="C:membrane"/>
    <property type="evidence" value="ECO:0007669"/>
    <property type="project" value="TreeGrafter"/>
</dbReference>
<dbReference type="OrthoDB" id="9814807at2"/>
<reference evidence="4" key="1">
    <citation type="submission" date="2016-09" db="EMBL/GenBank/DDBJ databases">
        <authorList>
            <person name="Varghese N."/>
            <person name="Submissions S."/>
        </authorList>
    </citation>
    <scope>NUCLEOTIDE SEQUENCE [LARGE SCALE GENOMIC DNA]</scope>
    <source>
        <strain evidence="4">TNe-862</strain>
    </source>
</reference>
<name>A0A1G6K2L4_9BURK</name>
<evidence type="ECO:0000259" key="2">
    <source>
        <dbReference type="Pfam" id="PF01757"/>
    </source>
</evidence>
<feature type="transmembrane region" description="Helical" evidence="1">
    <location>
        <begin position="364"/>
        <end position="386"/>
    </location>
</feature>
<keyword evidence="3" id="KW-0808">Transferase</keyword>
<feature type="transmembrane region" description="Helical" evidence="1">
    <location>
        <begin position="64"/>
        <end position="81"/>
    </location>
</feature>
<feature type="transmembrane region" description="Helical" evidence="1">
    <location>
        <begin position="26"/>
        <end position="43"/>
    </location>
</feature>
<feature type="transmembrane region" description="Helical" evidence="1">
    <location>
        <begin position="93"/>
        <end position="114"/>
    </location>
</feature>
<dbReference type="PANTHER" id="PTHR23028:SF53">
    <property type="entry name" value="ACYL_TRANSF_3 DOMAIN-CONTAINING PROTEIN"/>
    <property type="match status" value="1"/>
</dbReference>
<dbReference type="EMBL" id="FMYQ01000005">
    <property type="protein sequence ID" value="SDC25240.1"/>
    <property type="molecule type" value="Genomic_DNA"/>
</dbReference>
<evidence type="ECO:0000256" key="1">
    <source>
        <dbReference type="SAM" id="Phobius"/>
    </source>
</evidence>
<organism evidence="3 4">
    <name type="scientific">Paraburkholderia lycopersici</name>
    <dbReference type="NCBI Taxonomy" id="416944"/>
    <lineage>
        <taxon>Bacteria</taxon>
        <taxon>Pseudomonadati</taxon>
        <taxon>Pseudomonadota</taxon>
        <taxon>Betaproteobacteria</taxon>
        <taxon>Burkholderiales</taxon>
        <taxon>Burkholderiaceae</taxon>
        <taxon>Paraburkholderia</taxon>
    </lineage>
</organism>
<keyword evidence="3" id="KW-0012">Acyltransferase</keyword>
<feature type="transmembrane region" description="Helical" evidence="1">
    <location>
        <begin position="274"/>
        <end position="292"/>
    </location>
</feature>
<dbReference type="GO" id="GO:0016787">
    <property type="term" value="F:hydrolase activity"/>
    <property type="evidence" value="ECO:0007669"/>
    <property type="project" value="UniProtKB-KW"/>
</dbReference>
<feature type="transmembrane region" description="Helical" evidence="1">
    <location>
        <begin position="298"/>
        <end position="320"/>
    </location>
</feature>
<evidence type="ECO:0000313" key="3">
    <source>
        <dbReference type="EMBL" id="SDC25240.1"/>
    </source>
</evidence>
<accession>A0A1G6K2L4</accession>
<gene>
    <name evidence="3" type="ORF">SAMN05421548_10577</name>
</gene>
<sequence length="416" mass="46004">MLVLALRLQLLLQVEPDKMISPTNPVSVIVALLLALATAKVLIRQFGAPDTQGRFATIDGLRGYLALLVFLHHSCIWYFYLRTSAFESPPSNFFANIGRAGVALFFMITGFLFATKIIDAKTKGMDWIRLYVSRFLRLAPLYAFAMALLFISVAAVSGFALIDSPVTLAINALKWIGFTVLGEPDLNGVESTKLILAGVPWTLAYEWAFYLCLPLLSILIGAIPPFPILAIGFAGTLCFIKIHALPIFVAPFFSGILVALLVRRIWFRQIAERRISSLIAIAVVFSALILFPTTYSRIPLVLLSVGFALIAGGATLFGTLTNPLSRMLGEMAYSIYLLHGLVLFTLFHFIIGNYNARLLSPVEYWTSISLTTPVLILISFTTFNCIEKPAMQYTERVASWIRQAITIRQGASEKSF</sequence>
<dbReference type="PANTHER" id="PTHR23028">
    <property type="entry name" value="ACETYLTRANSFERASE"/>
    <property type="match status" value="1"/>
</dbReference>
<feature type="transmembrane region" description="Helical" evidence="1">
    <location>
        <begin position="240"/>
        <end position="262"/>
    </location>
</feature>
<feature type="transmembrane region" description="Helical" evidence="1">
    <location>
        <begin position="135"/>
        <end position="162"/>
    </location>
</feature>
<keyword evidence="1" id="KW-0472">Membrane</keyword>
<dbReference type="InterPro" id="IPR050879">
    <property type="entry name" value="Acyltransferase_3"/>
</dbReference>
<dbReference type="STRING" id="416944.SAMN05421548_10577"/>
<dbReference type="AlphaFoldDB" id="A0A1G6K2L4"/>
<dbReference type="Pfam" id="PF01757">
    <property type="entry name" value="Acyl_transf_3"/>
    <property type="match status" value="1"/>
</dbReference>
<feature type="domain" description="Acyltransferase 3" evidence="2">
    <location>
        <begin position="57"/>
        <end position="379"/>
    </location>
</feature>
<dbReference type="Proteomes" id="UP000198908">
    <property type="component" value="Unassembled WGS sequence"/>
</dbReference>